<proteinExistence type="predicted"/>
<dbReference type="SUPFAM" id="SSF52172">
    <property type="entry name" value="CheY-like"/>
    <property type="match status" value="1"/>
</dbReference>
<evidence type="ECO:0000256" key="3">
    <source>
        <dbReference type="PROSITE-ProRule" id="PRU00169"/>
    </source>
</evidence>
<dbReference type="PROSITE" id="PS50110">
    <property type="entry name" value="RESPONSE_REGULATORY"/>
    <property type="match status" value="1"/>
</dbReference>
<evidence type="ECO:0000313" key="6">
    <source>
        <dbReference type="Proteomes" id="UP000230859"/>
    </source>
</evidence>
<dbReference type="Gene3D" id="3.40.50.2300">
    <property type="match status" value="1"/>
</dbReference>
<sequence>MADMTKNILVIDDDVLVLRSVRNLLERQGFKVLAASSGDEAKNLILSNDINLIISDIRMPGQDGIALIGEIKQLIQQREMMEIPFVFITGYASEDAPIEAIKLGAKDYLLKPFDLDELLAAVRKNI</sequence>
<dbReference type="Pfam" id="PF00072">
    <property type="entry name" value="Response_reg"/>
    <property type="match status" value="1"/>
</dbReference>
<name>A0A2H0LRH8_9BACT</name>
<dbReference type="GO" id="GO:0000160">
    <property type="term" value="P:phosphorelay signal transduction system"/>
    <property type="evidence" value="ECO:0007669"/>
    <property type="project" value="UniProtKB-KW"/>
</dbReference>
<keyword evidence="2" id="KW-0902">Two-component regulatory system</keyword>
<dbReference type="AlphaFoldDB" id="A0A2H0LRH8"/>
<dbReference type="Proteomes" id="UP000230859">
    <property type="component" value="Unassembled WGS sequence"/>
</dbReference>
<dbReference type="PANTHER" id="PTHR44591">
    <property type="entry name" value="STRESS RESPONSE REGULATOR PROTEIN 1"/>
    <property type="match status" value="1"/>
</dbReference>
<dbReference type="InterPro" id="IPR050595">
    <property type="entry name" value="Bact_response_regulator"/>
</dbReference>
<keyword evidence="1 3" id="KW-0597">Phosphoprotein</keyword>
<protein>
    <recommendedName>
        <fullName evidence="4">Response regulatory domain-containing protein</fullName>
    </recommendedName>
</protein>
<accession>A0A2H0LRH8</accession>
<organism evidence="5 6">
    <name type="scientific">Candidatus Abzuiibacterium crystallinum</name>
    <dbReference type="NCBI Taxonomy" id="1974748"/>
    <lineage>
        <taxon>Bacteria</taxon>
        <taxon>Pseudomonadati</taxon>
        <taxon>Candidatus Omnitrophota</taxon>
        <taxon>Candidatus Abzuiibacterium</taxon>
    </lineage>
</organism>
<gene>
    <name evidence="5" type="ORF">COV74_06135</name>
</gene>
<dbReference type="InterPro" id="IPR001789">
    <property type="entry name" value="Sig_transdc_resp-reg_receiver"/>
</dbReference>
<evidence type="ECO:0000313" key="5">
    <source>
        <dbReference type="EMBL" id="PIQ86085.1"/>
    </source>
</evidence>
<dbReference type="SMART" id="SM00448">
    <property type="entry name" value="REC"/>
    <property type="match status" value="1"/>
</dbReference>
<dbReference type="PANTHER" id="PTHR44591:SF14">
    <property type="entry name" value="PROTEIN PILG"/>
    <property type="match status" value="1"/>
</dbReference>
<reference evidence="5 6" key="1">
    <citation type="submission" date="2017-09" db="EMBL/GenBank/DDBJ databases">
        <title>Depth-based differentiation of microbial function through sediment-hosted aquifers and enrichment of novel symbionts in the deep terrestrial subsurface.</title>
        <authorList>
            <person name="Probst A.J."/>
            <person name="Ladd B."/>
            <person name="Jarett J.K."/>
            <person name="Geller-Mcgrath D.E."/>
            <person name="Sieber C.M."/>
            <person name="Emerson J.B."/>
            <person name="Anantharaman K."/>
            <person name="Thomas B.C."/>
            <person name="Malmstrom R."/>
            <person name="Stieglmeier M."/>
            <person name="Klingl A."/>
            <person name="Woyke T."/>
            <person name="Ryan C.M."/>
            <person name="Banfield J.F."/>
        </authorList>
    </citation>
    <scope>NUCLEOTIDE SEQUENCE [LARGE SCALE GENOMIC DNA]</scope>
    <source>
        <strain evidence="5">CG11_big_fil_rev_8_21_14_0_20_45_26</strain>
    </source>
</reference>
<evidence type="ECO:0000256" key="1">
    <source>
        <dbReference type="ARBA" id="ARBA00022553"/>
    </source>
</evidence>
<comment type="caution">
    <text evidence="5">The sequence shown here is derived from an EMBL/GenBank/DDBJ whole genome shotgun (WGS) entry which is preliminary data.</text>
</comment>
<evidence type="ECO:0000256" key="2">
    <source>
        <dbReference type="ARBA" id="ARBA00023012"/>
    </source>
</evidence>
<feature type="modified residue" description="4-aspartylphosphate" evidence="3">
    <location>
        <position position="56"/>
    </location>
</feature>
<feature type="domain" description="Response regulatory" evidence="4">
    <location>
        <begin position="7"/>
        <end position="126"/>
    </location>
</feature>
<dbReference type="EMBL" id="PCVY01000051">
    <property type="protein sequence ID" value="PIQ86085.1"/>
    <property type="molecule type" value="Genomic_DNA"/>
</dbReference>
<evidence type="ECO:0000259" key="4">
    <source>
        <dbReference type="PROSITE" id="PS50110"/>
    </source>
</evidence>
<dbReference type="InterPro" id="IPR011006">
    <property type="entry name" value="CheY-like_superfamily"/>
</dbReference>